<keyword evidence="5" id="KW-1185">Reference proteome</keyword>
<dbReference type="Gene3D" id="3.40.640.10">
    <property type="entry name" value="Type I PLP-dependent aspartate aminotransferase-like (Major domain)"/>
    <property type="match status" value="1"/>
</dbReference>
<dbReference type="InterPro" id="IPR015424">
    <property type="entry name" value="PyrdxlP-dep_Trfase"/>
</dbReference>
<proteinExistence type="inferred from homology"/>
<dbReference type="PIRSF" id="PIRSF000390">
    <property type="entry name" value="PLP_StrS"/>
    <property type="match status" value="1"/>
</dbReference>
<keyword evidence="1 3" id="KW-0663">Pyridoxal phosphate</keyword>
<evidence type="ECO:0000313" key="5">
    <source>
        <dbReference type="Proteomes" id="UP001183643"/>
    </source>
</evidence>
<dbReference type="PANTHER" id="PTHR30244:SF36">
    <property type="entry name" value="3-OXO-GLUCOSE-6-PHOSPHATE:GLUTAMATE AMINOTRANSFERASE"/>
    <property type="match status" value="1"/>
</dbReference>
<organism evidence="4 5">
    <name type="scientific">Catenuloplanes atrovinosus</name>
    <dbReference type="NCBI Taxonomy" id="137266"/>
    <lineage>
        <taxon>Bacteria</taxon>
        <taxon>Bacillati</taxon>
        <taxon>Actinomycetota</taxon>
        <taxon>Actinomycetes</taxon>
        <taxon>Micromonosporales</taxon>
        <taxon>Micromonosporaceae</taxon>
        <taxon>Catenuloplanes</taxon>
    </lineage>
</organism>
<dbReference type="Proteomes" id="UP001183643">
    <property type="component" value="Unassembled WGS sequence"/>
</dbReference>
<gene>
    <name evidence="4" type="ORF">J2S41_002360</name>
</gene>
<evidence type="ECO:0000313" key="4">
    <source>
        <dbReference type="EMBL" id="MDR7275582.1"/>
    </source>
</evidence>
<dbReference type="GO" id="GO:0008483">
    <property type="term" value="F:transaminase activity"/>
    <property type="evidence" value="ECO:0007669"/>
    <property type="project" value="TreeGrafter"/>
</dbReference>
<dbReference type="SUPFAM" id="SSF53383">
    <property type="entry name" value="PLP-dependent transferases"/>
    <property type="match status" value="1"/>
</dbReference>
<evidence type="ECO:0000256" key="1">
    <source>
        <dbReference type="ARBA" id="ARBA00022898"/>
    </source>
</evidence>
<dbReference type="Gene3D" id="3.90.1150.10">
    <property type="entry name" value="Aspartate Aminotransferase, domain 1"/>
    <property type="match status" value="1"/>
</dbReference>
<dbReference type="Pfam" id="PF01041">
    <property type="entry name" value="DegT_DnrJ_EryC1"/>
    <property type="match status" value="1"/>
</dbReference>
<reference evidence="4" key="1">
    <citation type="submission" date="2023-07" db="EMBL/GenBank/DDBJ databases">
        <title>Sequencing the genomes of 1000 actinobacteria strains.</title>
        <authorList>
            <person name="Klenk H.-P."/>
        </authorList>
    </citation>
    <scope>NUCLEOTIDE SEQUENCE</scope>
    <source>
        <strain evidence="4">DSM 44707</strain>
    </source>
</reference>
<name>A0AAE3YN69_9ACTN</name>
<dbReference type="GO" id="GO:0030170">
    <property type="term" value="F:pyridoxal phosphate binding"/>
    <property type="evidence" value="ECO:0007669"/>
    <property type="project" value="TreeGrafter"/>
</dbReference>
<sequence length="375" mass="38845">MSPAAQRIALFDNRLSFRAEWPRLADAIGGVFESDKFSHGPVTRRFETEMARHAGAAFAIGVNSGTDALRIVLRACGVARGDEVILPAFAPAATAAAVWLIGARPIFVDVHPDSLTPTPEAVRAAATDRTRAVVFSGGAARPAEATAVRAEADRAGLAFAEDGADGIAAADAPAIPMNRALPLSAGAVLGGLGDAGVILTDDAAVADRCRLIRHHGRAGECAGRVSEPTAALVSGLNSKMDDIQAAVLLARLPGHTEVTARRAELAARYSVRLARVGPVRPLAASATGRYVVETPERDGLAGFLAERGIETRKPVPVPLHLLDCFAGLGGRPGEHPVSESAATATLELPLYPDLGTSGVDLVCSAVAAFFREGIR</sequence>
<comment type="caution">
    <text evidence="4">The sequence shown here is derived from an EMBL/GenBank/DDBJ whole genome shotgun (WGS) entry which is preliminary data.</text>
</comment>
<dbReference type="RefSeq" id="WP_310366723.1">
    <property type="nucleotide sequence ID" value="NZ_JAVDYB010000001.1"/>
</dbReference>
<protein>
    <submittedName>
        <fullName evidence="4">dTDP-4-amino-4,6-dideoxygalactose transaminase</fullName>
    </submittedName>
</protein>
<accession>A0AAE3YN69</accession>
<dbReference type="InterPro" id="IPR015422">
    <property type="entry name" value="PyrdxlP-dep_Trfase_small"/>
</dbReference>
<dbReference type="InterPro" id="IPR015421">
    <property type="entry name" value="PyrdxlP-dep_Trfase_major"/>
</dbReference>
<dbReference type="AlphaFoldDB" id="A0AAE3YN69"/>
<evidence type="ECO:0000256" key="3">
    <source>
        <dbReference type="RuleBase" id="RU004508"/>
    </source>
</evidence>
<evidence type="ECO:0000256" key="2">
    <source>
        <dbReference type="ARBA" id="ARBA00037999"/>
    </source>
</evidence>
<comment type="similarity">
    <text evidence="2 3">Belongs to the DegT/DnrJ/EryC1 family.</text>
</comment>
<dbReference type="EMBL" id="JAVDYB010000001">
    <property type="protein sequence ID" value="MDR7275582.1"/>
    <property type="molecule type" value="Genomic_DNA"/>
</dbReference>
<dbReference type="GO" id="GO:0000271">
    <property type="term" value="P:polysaccharide biosynthetic process"/>
    <property type="evidence" value="ECO:0007669"/>
    <property type="project" value="TreeGrafter"/>
</dbReference>
<dbReference type="InterPro" id="IPR000653">
    <property type="entry name" value="DegT/StrS_aminotransferase"/>
</dbReference>
<dbReference type="PANTHER" id="PTHR30244">
    <property type="entry name" value="TRANSAMINASE"/>
    <property type="match status" value="1"/>
</dbReference>